<dbReference type="Proteomes" id="UP000596660">
    <property type="component" value="Unplaced"/>
</dbReference>
<evidence type="ECO:0000313" key="7">
    <source>
        <dbReference type="EnsemblPlants" id="AUR62033647-RA:cds"/>
    </source>
</evidence>
<dbReference type="InterPro" id="IPR025525">
    <property type="entry name" value="hAT-like_transposase_RNase-H"/>
</dbReference>
<dbReference type="AlphaFoldDB" id="A0A803MQU6"/>
<dbReference type="PANTHER" id="PTHR23272">
    <property type="entry name" value="BED FINGER-RELATED"/>
    <property type="match status" value="1"/>
</dbReference>
<evidence type="ECO:0000256" key="5">
    <source>
        <dbReference type="SAM" id="MobiDB-lite"/>
    </source>
</evidence>
<feature type="compositionally biased region" description="Polar residues" evidence="5">
    <location>
        <begin position="1"/>
        <end position="10"/>
    </location>
</feature>
<evidence type="ECO:0000256" key="2">
    <source>
        <dbReference type="ARBA" id="ARBA00022771"/>
    </source>
</evidence>
<dbReference type="InterPro" id="IPR012337">
    <property type="entry name" value="RNaseH-like_sf"/>
</dbReference>
<evidence type="ECO:0000256" key="4">
    <source>
        <dbReference type="PROSITE-ProRule" id="PRU00027"/>
    </source>
</evidence>
<name>A0A803MQU6_CHEQI</name>
<evidence type="ECO:0000256" key="3">
    <source>
        <dbReference type="ARBA" id="ARBA00022833"/>
    </source>
</evidence>
<evidence type="ECO:0000256" key="1">
    <source>
        <dbReference type="ARBA" id="ARBA00022723"/>
    </source>
</evidence>
<dbReference type="GO" id="GO:0008270">
    <property type="term" value="F:zinc ion binding"/>
    <property type="evidence" value="ECO:0007669"/>
    <property type="project" value="UniProtKB-KW"/>
</dbReference>
<dbReference type="Pfam" id="PF14372">
    <property type="entry name" value="hAT-like_RNase-H"/>
    <property type="match status" value="1"/>
</dbReference>
<dbReference type="InterPro" id="IPR036236">
    <property type="entry name" value="Znf_C2H2_sf"/>
</dbReference>
<protein>
    <recommendedName>
        <fullName evidence="6">BED-type domain-containing protein</fullName>
    </recommendedName>
</protein>
<dbReference type="GO" id="GO:0003677">
    <property type="term" value="F:DNA binding"/>
    <property type="evidence" value="ECO:0007669"/>
    <property type="project" value="InterPro"/>
</dbReference>
<keyword evidence="3" id="KW-0862">Zinc</keyword>
<accession>A0A803MQU6</accession>
<reference evidence="7" key="1">
    <citation type="journal article" date="2017" name="Nature">
        <title>The genome of Chenopodium quinoa.</title>
        <authorList>
            <person name="Jarvis D.E."/>
            <person name="Ho Y.S."/>
            <person name="Lightfoot D.J."/>
            <person name="Schmoeckel S.M."/>
            <person name="Li B."/>
            <person name="Borm T.J.A."/>
            <person name="Ohyanagi H."/>
            <person name="Mineta K."/>
            <person name="Michell C.T."/>
            <person name="Saber N."/>
            <person name="Kharbatia N.M."/>
            <person name="Rupper R.R."/>
            <person name="Sharp A.R."/>
            <person name="Dally N."/>
            <person name="Boughton B.A."/>
            <person name="Woo Y.H."/>
            <person name="Gao G."/>
            <person name="Schijlen E.G.W.M."/>
            <person name="Guo X."/>
            <person name="Momin A.A."/>
            <person name="Negrao S."/>
            <person name="Al-Babili S."/>
            <person name="Gehring C."/>
            <person name="Roessner U."/>
            <person name="Jung C."/>
            <person name="Murphy K."/>
            <person name="Arold S.T."/>
            <person name="Gojobori T."/>
            <person name="van der Linden C.G."/>
            <person name="van Loo E.N."/>
            <person name="Jellen E.N."/>
            <person name="Maughan P.J."/>
            <person name="Tester M."/>
        </authorList>
    </citation>
    <scope>NUCLEOTIDE SEQUENCE [LARGE SCALE GENOMIC DNA]</scope>
    <source>
        <strain evidence="7">cv. PI 614886</strain>
    </source>
</reference>
<dbReference type="PANTHER" id="PTHR23272:SF189">
    <property type="entry name" value="ZINC FINGER BED DOMAIN-CONTAINING PROTEIN RICESLEEPER 1-LIKE"/>
    <property type="match status" value="1"/>
</dbReference>
<dbReference type="InterPro" id="IPR003656">
    <property type="entry name" value="Znf_BED"/>
</dbReference>
<keyword evidence="2 4" id="KW-0863">Zinc-finger</keyword>
<dbReference type="SUPFAM" id="SSF53098">
    <property type="entry name" value="Ribonuclease H-like"/>
    <property type="match status" value="1"/>
</dbReference>
<dbReference type="Gramene" id="AUR62033647-RA">
    <property type="protein sequence ID" value="AUR62033647-RA:cds"/>
    <property type="gene ID" value="AUR62033647"/>
</dbReference>
<sequence length="448" mass="52093">MESEAATMSMSVDDEVDESNAACKRKRSRKSKVWREMTEGTNVKGERIAICKHCKVELIAHNNSGTSHLIRHLLDLCKKQTKGLPLGEAVEDEEEFVFDMSELRKEILLYVVEDDKVLSLTVDNASYNDVMVKHMKNHLGSRGMLVSGGCFFHIRCCAHIINLIVQSGLSCIENILDKIRNLVKFVTRSSSRSKDFYDTAQKHFHLEAKRKLRMDMQVRWNSTYMMLDNVLYYKDVFIHLGSLHASFKSNVPLEDEWENLSVVHKFLKLFYDVTCMFSANKSPTSNMYFMGACMVHRRLLETSKGLHEFLAQMVLPMLEKFDKYWSEYNIYLACAAILDPRFKLKFVEYCSDKIYGLDEAMCKVEKVLNTLRSLYNEYKSTFLTSPIVAPSTTSSRIEDENFFNYYQSYSSRITRTQTKKSQLESYLEESELGLNMELDILEYWQQMP</sequence>
<reference evidence="7" key="2">
    <citation type="submission" date="2021-03" db="UniProtKB">
        <authorList>
            <consortium name="EnsemblPlants"/>
        </authorList>
    </citation>
    <scope>IDENTIFICATION</scope>
</reference>
<dbReference type="SUPFAM" id="SSF57667">
    <property type="entry name" value="beta-beta-alpha zinc fingers"/>
    <property type="match status" value="1"/>
</dbReference>
<feature type="domain" description="BED-type" evidence="6">
    <location>
        <begin position="28"/>
        <end position="84"/>
    </location>
</feature>
<dbReference type="OMA" id="NDAMITH"/>
<dbReference type="EnsemblPlants" id="AUR62033647-RA">
    <property type="protein sequence ID" value="AUR62033647-RA:cds"/>
    <property type="gene ID" value="AUR62033647"/>
</dbReference>
<evidence type="ECO:0000313" key="8">
    <source>
        <dbReference type="Proteomes" id="UP000596660"/>
    </source>
</evidence>
<evidence type="ECO:0000259" key="6">
    <source>
        <dbReference type="PROSITE" id="PS50808"/>
    </source>
</evidence>
<dbReference type="SMART" id="SM00614">
    <property type="entry name" value="ZnF_BED"/>
    <property type="match status" value="1"/>
</dbReference>
<dbReference type="PROSITE" id="PS50808">
    <property type="entry name" value="ZF_BED"/>
    <property type="match status" value="1"/>
</dbReference>
<proteinExistence type="predicted"/>
<keyword evidence="1" id="KW-0479">Metal-binding</keyword>
<organism evidence="7 8">
    <name type="scientific">Chenopodium quinoa</name>
    <name type="common">Quinoa</name>
    <dbReference type="NCBI Taxonomy" id="63459"/>
    <lineage>
        <taxon>Eukaryota</taxon>
        <taxon>Viridiplantae</taxon>
        <taxon>Streptophyta</taxon>
        <taxon>Embryophyta</taxon>
        <taxon>Tracheophyta</taxon>
        <taxon>Spermatophyta</taxon>
        <taxon>Magnoliopsida</taxon>
        <taxon>eudicotyledons</taxon>
        <taxon>Gunneridae</taxon>
        <taxon>Pentapetalae</taxon>
        <taxon>Caryophyllales</taxon>
        <taxon>Chenopodiaceae</taxon>
        <taxon>Chenopodioideae</taxon>
        <taxon>Atripliceae</taxon>
        <taxon>Chenopodium</taxon>
    </lineage>
</organism>
<feature type="region of interest" description="Disordered" evidence="5">
    <location>
        <begin position="1"/>
        <end position="24"/>
    </location>
</feature>
<keyword evidence="8" id="KW-1185">Reference proteome</keyword>